<evidence type="ECO:0000256" key="7">
    <source>
        <dbReference type="ARBA" id="ARBA00031011"/>
    </source>
</evidence>
<gene>
    <name evidence="13" type="ORF">KT71_18421</name>
</gene>
<dbReference type="EC" id="1.13.12.19" evidence="4"/>
<protein>
    <recommendedName>
        <fullName evidence="5">2-oxoglutarate-dependent ethylene/succinate-forming enzyme</fullName>
        <ecNumber evidence="4">1.13.12.19</ecNumber>
        <ecNumber evidence="3">1.14.20.7</ecNumber>
    </recommendedName>
    <alternativeName>
        <fullName evidence="7">2-oxoglutarate dioxygenase (ethylene-forming)</fullName>
    </alternativeName>
    <alternativeName>
        <fullName evidence="8">2-oxoglutarate/L-arginine monooxygenase/decarboxylase (succinate-forming)</fullName>
    </alternativeName>
</protein>
<dbReference type="Pfam" id="PF14226">
    <property type="entry name" value="DIOX_N"/>
    <property type="match status" value="1"/>
</dbReference>
<evidence type="ECO:0000256" key="2">
    <source>
        <dbReference type="ARBA" id="ARBA00004767"/>
    </source>
</evidence>
<keyword evidence="11" id="KW-0479">Metal-binding</keyword>
<proteinExistence type="inferred from homology"/>
<evidence type="ECO:0000313" key="13">
    <source>
        <dbReference type="EMBL" id="EAQ95856.2"/>
    </source>
</evidence>
<dbReference type="SUPFAM" id="SSF51197">
    <property type="entry name" value="Clavaminate synthase-like"/>
    <property type="match status" value="1"/>
</dbReference>
<comment type="caution">
    <text evidence="13">The sequence shown here is derived from an EMBL/GenBank/DDBJ whole genome shotgun (WGS) entry which is preliminary data.</text>
</comment>
<organism evidence="13 14">
    <name type="scientific">Congregibacter litoralis KT71</name>
    <dbReference type="NCBI Taxonomy" id="314285"/>
    <lineage>
        <taxon>Bacteria</taxon>
        <taxon>Pseudomonadati</taxon>
        <taxon>Pseudomonadota</taxon>
        <taxon>Gammaproteobacteria</taxon>
        <taxon>Cellvibrionales</taxon>
        <taxon>Halieaceae</taxon>
        <taxon>Congregibacter</taxon>
    </lineage>
</organism>
<feature type="domain" description="Fe2OG dioxygenase" evidence="12">
    <location>
        <begin position="189"/>
        <end position="294"/>
    </location>
</feature>
<sequence length="334" mass="37182">MPLLPDFGGSVGILLFEMFDPWHSSSSSRSLSLPMEVPLIDCDPRTRSDAEVARDIDRALRDVGFMAVRNLGVTPQRIEEVFGTARRFFDGAEEEKRRCAYVAARENFGYQGLGQESLDPDRPGDLKETFTMRNLLSEQVATERWPDDEFRASISTFFADALAAAQRLQRLLALALSMPSEFFVDRHNGENITLRLLHYPPVLRSVIDPEQMGAGAHTDYGMLTLLFQDAVGGLQVQSEKGAWHDVPPRPDAIVINSGDLLERWSNGRYRSTCHRVLPREQGVERYSIALFVDPDSDTRVEVLPSCIPAGGAAVYPPVSAGEHLQAKIEATHRA</sequence>
<comment type="similarity">
    <text evidence="11">Belongs to the iron/ascorbate-dependent oxidoreductase family.</text>
</comment>
<evidence type="ECO:0000313" key="14">
    <source>
        <dbReference type="Proteomes" id="UP000019205"/>
    </source>
</evidence>
<comment type="catalytic activity">
    <reaction evidence="9">
        <text>2-oxoglutarate + O2 + 2 H(+) = ethene + 3 CO2 + H2O</text>
        <dbReference type="Rhea" id="RHEA:31523"/>
        <dbReference type="ChEBI" id="CHEBI:15377"/>
        <dbReference type="ChEBI" id="CHEBI:15378"/>
        <dbReference type="ChEBI" id="CHEBI:15379"/>
        <dbReference type="ChEBI" id="CHEBI:16526"/>
        <dbReference type="ChEBI" id="CHEBI:16810"/>
        <dbReference type="ChEBI" id="CHEBI:18153"/>
        <dbReference type="EC" id="1.13.12.19"/>
    </reaction>
</comment>
<name>A4ADP8_9GAMM</name>
<evidence type="ECO:0000256" key="3">
    <source>
        <dbReference type="ARBA" id="ARBA00012293"/>
    </source>
</evidence>
<comment type="pathway">
    <text evidence="2">Alkene biosynthesis; ethylene biosynthesis via 2-oxoglutarate.</text>
</comment>
<dbReference type="PANTHER" id="PTHR47990">
    <property type="entry name" value="2-OXOGLUTARATE (2OG) AND FE(II)-DEPENDENT OXYGENASE SUPERFAMILY PROTEIN-RELATED"/>
    <property type="match status" value="1"/>
</dbReference>
<dbReference type="GO" id="GO:0046872">
    <property type="term" value="F:metal ion binding"/>
    <property type="evidence" value="ECO:0007669"/>
    <property type="project" value="UniProtKB-KW"/>
</dbReference>
<dbReference type="STRING" id="314285.KT71_18421"/>
<dbReference type="InterPro" id="IPR005123">
    <property type="entry name" value="Oxoglu/Fe-dep_dioxygenase_dom"/>
</dbReference>
<accession>A4ADP8</accession>
<reference evidence="13 14" key="2">
    <citation type="journal article" date="2009" name="PLoS ONE">
        <title>The photosynthetic apparatus and its regulation in the aerobic gammaproteobacterium Congregibacter litoralis gen. nov., sp. nov.</title>
        <authorList>
            <person name="Spring S."/>
            <person name="Lunsdorf H."/>
            <person name="Fuchs B.M."/>
            <person name="Tindall B.J."/>
        </authorList>
    </citation>
    <scope>NUCLEOTIDE SEQUENCE [LARGE SCALE GENOMIC DNA]</scope>
    <source>
        <strain evidence="13">KT71</strain>
    </source>
</reference>
<evidence type="ECO:0000256" key="5">
    <source>
        <dbReference type="ARBA" id="ARBA00019045"/>
    </source>
</evidence>
<evidence type="ECO:0000259" key="12">
    <source>
        <dbReference type="PROSITE" id="PS51471"/>
    </source>
</evidence>
<dbReference type="GO" id="GO:0009693">
    <property type="term" value="P:ethylene biosynthetic process"/>
    <property type="evidence" value="ECO:0007669"/>
    <property type="project" value="UniProtKB-KW"/>
</dbReference>
<dbReference type="Gene3D" id="2.60.120.330">
    <property type="entry name" value="B-lactam Antibiotic, Isopenicillin N Synthase, Chain"/>
    <property type="match status" value="1"/>
</dbReference>
<keyword evidence="6" id="KW-0266">Ethylene biosynthesis</keyword>
<evidence type="ECO:0000256" key="11">
    <source>
        <dbReference type="RuleBase" id="RU003682"/>
    </source>
</evidence>
<keyword evidence="11" id="KW-0408">Iron</keyword>
<dbReference type="InterPro" id="IPR050231">
    <property type="entry name" value="Iron_ascorbate_oxido_reductase"/>
</dbReference>
<evidence type="ECO:0000256" key="1">
    <source>
        <dbReference type="ARBA" id="ARBA00001954"/>
    </source>
</evidence>
<comment type="catalytic activity">
    <reaction evidence="10">
        <text>L-arginine + 2-oxoglutarate + O2 = guanidine + L-glutamate 5-semialdehyde + succinate + CO2</text>
        <dbReference type="Rhea" id="RHEA:31535"/>
        <dbReference type="ChEBI" id="CHEBI:15379"/>
        <dbReference type="ChEBI" id="CHEBI:16526"/>
        <dbReference type="ChEBI" id="CHEBI:16810"/>
        <dbReference type="ChEBI" id="CHEBI:30031"/>
        <dbReference type="ChEBI" id="CHEBI:30087"/>
        <dbReference type="ChEBI" id="CHEBI:32682"/>
        <dbReference type="ChEBI" id="CHEBI:58066"/>
        <dbReference type="EC" id="1.14.20.7"/>
    </reaction>
</comment>
<dbReference type="InterPro" id="IPR044861">
    <property type="entry name" value="IPNS-like_FE2OG_OXY"/>
</dbReference>
<evidence type="ECO:0000256" key="9">
    <source>
        <dbReference type="ARBA" id="ARBA00047725"/>
    </source>
</evidence>
<evidence type="ECO:0000256" key="6">
    <source>
        <dbReference type="ARBA" id="ARBA00022666"/>
    </source>
</evidence>
<dbReference type="InterPro" id="IPR026992">
    <property type="entry name" value="DIOX_N"/>
</dbReference>
<dbReference type="EC" id="1.14.20.7" evidence="3"/>
<dbReference type="InterPro" id="IPR027443">
    <property type="entry name" value="IPNS-like_sf"/>
</dbReference>
<evidence type="ECO:0000256" key="4">
    <source>
        <dbReference type="ARBA" id="ARBA00012531"/>
    </source>
</evidence>
<dbReference type="GO" id="GO:0102276">
    <property type="term" value="F:2-oxoglutarate oxygenase/decarboxylase (ethylene-forming) activity"/>
    <property type="evidence" value="ECO:0007669"/>
    <property type="project" value="UniProtKB-EC"/>
</dbReference>
<dbReference type="AlphaFoldDB" id="A4ADP8"/>
<dbReference type="eggNOG" id="COG3491">
    <property type="taxonomic scope" value="Bacteria"/>
</dbReference>
<keyword evidence="14" id="KW-1185">Reference proteome</keyword>
<dbReference type="EMBL" id="AAOA02000001">
    <property type="protein sequence ID" value="EAQ95856.2"/>
    <property type="molecule type" value="Genomic_DNA"/>
</dbReference>
<dbReference type="Pfam" id="PF03171">
    <property type="entry name" value="2OG-FeII_Oxy"/>
    <property type="match status" value="1"/>
</dbReference>
<dbReference type="Proteomes" id="UP000019205">
    <property type="component" value="Chromosome"/>
</dbReference>
<dbReference type="HOGENOM" id="CLU_010119_6_1_6"/>
<evidence type="ECO:0000256" key="8">
    <source>
        <dbReference type="ARBA" id="ARBA00031282"/>
    </source>
</evidence>
<comment type="cofactor">
    <cofactor evidence="1">
        <name>Fe(2+)</name>
        <dbReference type="ChEBI" id="CHEBI:29033"/>
    </cofactor>
</comment>
<dbReference type="PROSITE" id="PS51471">
    <property type="entry name" value="FE2OG_OXY"/>
    <property type="match status" value="1"/>
</dbReference>
<reference evidence="13 14" key="1">
    <citation type="journal article" date="2007" name="Proc. Natl. Acad. Sci. U.S.A.">
        <title>Characterization of a marine gammaproteobacterium capable of aerobic anoxygenic photosynthesis.</title>
        <authorList>
            <person name="Fuchs B.M."/>
            <person name="Spring S."/>
            <person name="Teeling H."/>
            <person name="Quast C."/>
            <person name="Wulf J."/>
            <person name="Schattenhofer M."/>
            <person name="Yan S."/>
            <person name="Ferriera S."/>
            <person name="Johnson J."/>
            <person name="Glockner F.O."/>
            <person name="Amann R."/>
        </authorList>
    </citation>
    <scope>NUCLEOTIDE SEQUENCE [LARGE SCALE GENOMIC DNA]</scope>
    <source>
        <strain evidence="13">KT71</strain>
    </source>
</reference>
<evidence type="ECO:0000256" key="10">
    <source>
        <dbReference type="ARBA" id="ARBA00049359"/>
    </source>
</evidence>
<keyword evidence="11" id="KW-0560">Oxidoreductase</keyword>